<comment type="caution">
    <text evidence="1">The sequence shown here is derived from an EMBL/GenBank/DDBJ whole genome shotgun (WGS) entry which is preliminary data.</text>
</comment>
<protein>
    <submittedName>
        <fullName evidence="1">Uncharacterized protein</fullName>
    </submittedName>
</protein>
<evidence type="ECO:0000313" key="1">
    <source>
        <dbReference type="EMBL" id="PSB56587.1"/>
    </source>
</evidence>
<dbReference type="AlphaFoldDB" id="A0A2T1GG22"/>
<reference evidence="1 2" key="1">
    <citation type="submission" date="2018-03" db="EMBL/GenBank/DDBJ databases">
        <title>The ancient ancestry and fast evolution of plastids.</title>
        <authorList>
            <person name="Moore K.R."/>
            <person name="Magnabosco C."/>
            <person name="Momper L."/>
            <person name="Gold D.A."/>
            <person name="Bosak T."/>
            <person name="Fournier G.P."/>
        </authorList>
    </citation>
    <scope>NUCLEOTIDE SEQUENCE [LARGE SCALE GENOMIC DNA]</scope>
    <source>
        <strain evidence="1 2">CCALA 037</strain>
    </source>
</reference>
<name>A0A2T1GG22_9CYAN</name>
<dbReference type="OrthoDB" id="571208at2"/>
<sequence>MWLEYSQQIQQRSLQACSLEVKNSKTLYQEFSKALNQACNDGLLDTKIFEICKFLKMTPPDRQQQVVILGGLEKLGTKNFKRSKDIPHFARKDGCWFDFAIIIDEVRKPAEIIGFDFEICFPEPVPIQFFRFDLNLPGHDNQSDGLRFHLHPSSDDFMVHSPPMSPLEILHLFLYGFEIPPKMRR</sequence>
<keyword evidence="2" id="KW-1185">Reference proteome</keyword>
<dbReference type="EMBL" id="PVWO01000118">
    <property type="protein sequence ID" value="PSB56587.1"/>
    <property type="molecule type" value="Genomic_DNA"/>
</dbReference>
<dbReference type="Proteomes" id="UP000238937">
    <property type="component" value="Unassembled WGS sequence"/>
</dbReference>
<organism evidence="1 2">
    <name type="scientific">Chamaesiphon polymorphus CCALA 037</name>
    <dbReference type="NCBI Taxonomy" id="2107692"/>
    <lineage>
        <taxon>Bacteria</taxon>
        <taxon>Bacillati</taxon>
        <taxon>Cyanobacteriota</taxon>
        <taxon>Cyanophyceae</taxon>
        <taxon>Gomontiellales</taxon>
        <taxon>Chamaesiphonaceae</taxon>
        <taxon>Chamaesiphon</taxon>
    </lineage>
</organism>
<evidence type="ECO:0000313" key="2">
    <source>
        <dbReference type="Proteomes" id="UP000238937"/>
    </source>
</evidence>
<gene>
    <name evidence="1" type="ORF">C7B77_11375</name>
</gene>
<proteinExistence type="predicted"/>
<accession>A0A2T1GG22</accession>